<evidence type="ECO:0000313" key="2">
    <source>
        <dbReference type="EMBL" id="CAF0755617.1"/>
    </source>
</evidence>
<evidence type="ECO:0000313" key="3">
    <source>
        <dbReference type="Proteomes" id="UP000663879"/>
    </source>
</evidence>
<accession>A0A813PIU0</accession>
<name>A0A813PIU0_9BILA</name>
<dbReference type="PANTHER" id="PTHR33064">
    <property type="entry name" value="POL PROTEIN"/>
    <property type="match status" value="1"/>
</dbReference>
<dbReference type="SUPFAM" id="SSF56672">
    <property type="entry name" value="DNA/RNA polymerases"/>
    <property type="match status" value="1"/>
</dbReference>
<dbReference type="InterPro" id="IPR043128">
    <property type="entry name" value="Rev_trsase/Diguanyl_cyclase"/>
</dbReference>
<proteinExistence type="predicted"/>
<dbReference type="Pfam" id="PF00078">
    <property type="entry name" value="RVT_1"/>
    <property type="match status" value="1"/>
</dbReference>
<dbReference type="PANTHER" id="PTHR33064:SF37">
    <property type="entry name" value="RIBONUCLEASE H"/>
    <property type="match status" value="1"/>
</dbReference>
<dbReference type="InterPro" id="IPR051320">
    <property type="entry name" value="Viral_Replic_Matur_Polypro"/>
</dbReference>
<dbReference type="Proteomes" id="UP000663879">
    <property type="component" value="Unassembled WGS sequence"/>
</dbReference>
<dbReference type="EMBL" id="CAJNOC010000397">
    <property type="protein sequence ID" value="CAF0755617.1"/>
    <property type="molecule type" value="Genomic_DNA"/>
</dbReference>
<protein>
    <recommendedName>
        <fullName evidence="1">Reverse transcriptase domain-containing protein</fullName>
    </recommendedName>
</protein>
<evidence type="ECO:0000259" key="1">
    <source>
        <dbReference type="PROSITE" id="PS50878"/>
    </source>
</evidence>
<dbReference type="InterPro" id="IPR043502">
    <property type="entry name" value="DNA/RNA_pol_sf"/>
</dbReference>
<sequence length="126" mass="14543">MPMGIKTAPAWFQRFIEKTFIKLIMENKLGAYLDDTIVFTNSKKHGLDYHVETVEEVVDTLKERNLKISYEKSVALVEEVELLGNTISKNKLKPNSKRAKCLELRKIPKRLKNYNHGLMLPIIIDG</sequence>
<feature type="domain" description="Reverse transcriptase" evidence="1">
    <location>
        <begin position="1"/>
        <end position="87"/>
    </location>
</feature>
<dbReference type="OrthoDB" id="4369127at2759"/>
<gene>
    <name evidence="2" type="ORF">OXX778_LOCUS4155</name>
</gene>
<comment type="caution">
    <text evidence="2">The sequence shown here is derived from an EMBL/GenBank/DDBJ whole genome shotgun (WGS) entry which is preliminary data.</text>
</comment>
<dbReference type="Gene3D" id="3.30.70.270">
    <property type="match status" value="1"/>
</dbReference>
<reference evidence="2" key="1">
    <citation type="submission" date="2021-02" db="EMBL/GenBank/DDBJ databases">
        <authorList>
            <person name="Nowell W R."/>
        </authorList>
    </citation>
    <scope>NUCLEOTIDE SEQUENCE</scope>
    <source>
        <strain evidence="2">Ploen Becks lab</strain>
    </source>
</reference>
<dbReference type="AlphaFoldDB" id="A0A813PIU0"/>
<dbReference type="InterPro" id="IPR000477">
    <property type="entry name" value="RT_dom"/>
</dbReference>
<dbReference type="PROSITE" id="PS50878">
    <property type="entry name" value="RT_POL"/>
    <property type="match status" value="1"/>
</dbReference>
<organism evidence="2 3">
    <name type="scientific">Brachionus calyciflorus</name>
    <dbReference type="NCBI Taxonomy" id="104777"/>
    <lineage>
        <taxon>Eukaryota</taxon>
        <taxon>Metazoa</taxon>
        <taxon>Spiralia</taxon>
        <taxon>Gnathifera</taxon>
        <taxon>Rotifera</taxon>
        <taxon>Eurotatoria</taxon>
        <taxon>Monogononta</taxon>
        <taxon>Pseudotrocha</taxon>
        <taxon>Ploima</taxon>
        <taxon>Brachionidae</taxon>
        <taxon>Brachionus</taxon>
    </lineage>
</organism>
<keyword evidence="3" id="KW-1185">Reference proteome</keyword>